<proteinExistence type="predicted"/>
<feature type="transmembrane region" description="Helical" evidence="1">
    <location>
        <begin position="20"/>
        <end position="37"/>
    </location>
</feature>
<dbReference type="KEGG" id="dli:dnl_13410"/>
<sequence length="53" mass="6294">MLFKTGYFVQYYESLTSKPYFYLTVCNTLSYFLWKIGAVCKKRAKKKDCSDLC</sequence>
<protein>
    <submittedName>
        <fullName evidence="2">Uncharacterized protein</fullName>
    </submittedName>
</protein>
<keyword evidence="3" id="KW-1185">Reference proteome</keyword>
<dbReference type="Proteomes" id="UP000663720">
    <property type="component" value="Chromosome"/>
</dbReference>
<gene>
    <name evidence="2" type="ORF">dnl_13410</name>
</gene>
<keyword evidence="1" id="KW-0812">Transmembrane</keyword>
<evidence type="ECO:0000313" key="3">
    <source>
        <dbReference type="Proteomes" id="UP000663720"/>
    </source>
</evidence>
<evidence type="ECO:0000313" key="2">
    <source>
        <dbReference type="EMBL" id="QTA79089.1"/>
    </source>
</evidence>
<evidence type="ECO:0000256" key="1">
    <source>
        <dbReference type="SAM" id="Phobius"/>
    </source>
</evidence>
<accession>A0A975B5F6</accession>
<organism evidence="2 3">
    <name type="scientific">Desulfonema limicola</name>
    <dbReference type="NCBI Taxonomy" id="45656"/>
    <lineage>
        <taxon>Bacteria</taxon>
        <taxon>Pseudomonadati</taxon>
        <taxon>Thermodesulfobacteriota</taxon>
        <taxon>Desulfobacteria</taxon>
        <taxon>Desulfobacterales</taxon>
        <taxon>Desulfococcaceae</taxon>
        <taxon>Desulfonema</taxon>
    </lineage>
</organism>
<dbReference type="AlphaFoldDB" id="A0A975B5F6"/>
<keyword evidence="1" id="KW-1133">Transmembrane helix</keyword>
<name>A0A975B5F6_9BACT</name>
<reference evidence="2" key="1">
    <citation type="journal article" date="2021" name="Microb. Physiol.">
        <title>Proteogenomic Insights into the Physiology of Marine, Sulfate-Reducing, Filamentous Desulfonema limicola and Desulfonema magnum.</title>
        <authorList>
            <person name="Schnaars V."/>
            <person name="Wohlbrand L."/>
            <person name="Scheve S."/>
            <person name="Hinrichs C."/>
            <person name="Reinhardt R."/>
            <person name="Rabus R."/>
        </authorList>
    </citation>
    <scope>NUCLEOTIDE SEQUENCE</scope>
    <source>
        <strain evidence="2">5ac10</strain>
    </source>
</reference>
<keyword evidence="1" id="KW-0472">Membrane</keyword>
<dbReference type="EMBL" id="CP061799">
    <property type="protein sequence ID" value="QTA79089.1"/>
    <property type="molecule type" value="Genomic_DNA"/>
</dbReference>